<feature type="chain" id="PRO_5046967419" description="Cytochrome c domain-containing protein" evidence="7">
    <location>
        <begin position="29"/>
        <end position="138"/>
    </location>
</feature>
<keyword evidence="5 6" id="KW-0408">Iron</keyword>
<organism evidence="9 10">
    <name type="scientific">Novosphingobium indicum</name>
    <dbReference type="NCBI Taxonomy" id="462949"/>
    <lineage>
        <taxon>Bacteria</taxon>
        <taxon>Pseudomonadati</taxon>
        <taxon>Pseudomonadota</taxon>
        <taxon>Alphaproteobacteria</taxon>
        <taxon>Sphingomonadales</taxon>
        <taxon>Sphingomonadaceae</taxon>
        <taxon>Novosphingobium</taxon>
    </lineage>
</organism>
<keyword evidence="1" id="KW-0813">Transport</keyword>
<reference evidence="10" key="1">
    <citation type="journal article" date="2019" name="Int. J. Syst. Evol. Microbiol.">
        <title>The Global Catalogue of Microorganisms (GCM) 10K type strain sequencing project: providing services to taxonomists for standard genome sequencing and annotation.</title>
        <authorList>
            <consortium name="The Broad Institute Genomics Platform"/>
            <consortium name="The Broad Institute Genome Sequencing Center for Infectious Disease"/>
            <person name="Wu L."/>
            <person name="Ma J."/>
        </authorList>
    </citation>
    <scope>NUCLEOTIDE SEQUENCE [LARGE SCALE GENOMIC DNA]</scope>
    <source>
        <strain evidence="10">CGMCC 1.6784</strain>
    </source>
</reference>
<protein>
    <recommendedName>
        <fullName evidence="8">Cytochrome c domain-containing protein</fullName>
    </recommendedName>
</protein>
<dbReference type="Gene3D" id="1.10.760.10">
    <property type="entry name" value="Cytochrome c-like domain"/>
    <property type="match status" value="1"/>
</dbReference>
<keyword evidence="10" id="KW-1185">Reference proteome</keyword>
<feature type="signal peptide" evidence="7">
    <location>
        <begin position="1"/>
        <end position="28"/>
    </location>
</feature>
<gene>
    <name evidence="9" type="ORF">GCM10011349_22520</name>
</gene>
<dbReference type="Proteomes" id="UP000605099">
    <property type="component" value="Unassembled WGS sequence"/>
</dbReference>
<dbReference type="InterPro" id="IPR036909">
    <property type="entry name" value="Cyt_c-like_dom_sf"/>
</dbReference>
<dbReference type="InterPro" id="IPR009056">
    <property type="entry name" value="Cyt_c-like_dom"/>
</dbReference>
<evidence type="ECO:0000256" key="1">
    <source>
        <dbReference type="ARBA" id="ARBA00022448"/>
    </source>
</evidence>
<dbReference type="InterPro" id="IPR002327">
    <property type="entry name" value="Cyt_c_1A/1B"/>
</dbReference>
<dbReference type="SUPFAM" id="SSF46626">
    <property type="entry name" value="Cytochrome c"/>
    <property type="match status" value="1"/>
</dbReference>
<name>A0ABQ2JP17_9SPHN</name>
<proteinExistence type="predicted"/>
<feature type="domain" description="Cytochrome c" evidence="8">
    <location>
        <begin position="39"/>
        <end position="138"/>
    </location>
</feature>
<dbReference type="PRINTS" id="PR00604">
    <property type="entry name" value="CYTCHRMECIAB"/>
</dbReference>
<dbReference type="Pfam" id="PF00034">
    <property type="entry name" value="Cytochrom_C"/>
    <property type="match status" value="1"/>
</dbReference>
<evidence type="ECO:0000256" key="2">
    <source>
        <dbReference type="ARBA" id="ARBA00022617"/>
    </source>
</evidence>
<evidence type="ECO:0000256" key="3">
    <source>
        <dbReference type="ARBA" id="ARBA00022723"/>
    </source>
</evidence>
<comment type="caution">
    <text evidence="9">The sequence shown here is derived from an EMBL/GenBank/DDBJ whole genome shotgun (WGS) entry which is preliminary data.</text>
</comment>
<evidence type="ECO:0000256" key="6">
    <source>
        <dbReference type="PROSITE-ProRule" id="PRU00433"/>
    </source>
</evidence>
<dbReference type="PANTHER" id="PTHR11961">
    <property type="entry name" value="CYTOCHROME C"/>
    <property type="match status" value="1"/>
</dbReference>
<keyword evidence="7" id="KW-0732">Signal</keyword>
<accession>A0ABQ2JP17</accession>
<dbReference type="EMBL" id="BMLK01000009">
    <property type="protein sequence ID" value="GGN50656.1"/>
    <property type="molecule type" value="Genomic_DNA"/>
</dbReference>
<evidence type="ECO:0000313" key="10">
    <source>
        <dbReference type="Proteomes" id="UP000605099"/>
    </source>
</evidence>
<evidence type="ECO:0000256" key="5">
    <source>
        <dbReference type="ARBA" id="ARBA00023004"/>
    </source>
</evidence>
<keyword evidence="2 6" id="KW-0349">Heme</keyword>
<keyword evidence="4" id="KW-0249">Electron transport</keyword>
<dbReference type="PROSITE" id="PS51007">
    <property type="entry name" value="CYTC"/>
    <property type="match status" value="1"/>
</dbReference>
<evidence type="ECO:0000313" key="9">
    <source>
        <dbReference type="EMBL" id="GGN50656.1"/>
    </source>
</evidence>
<evidence type="ECO:0000256" key="4">
    <source>
        <dbReference type="ARBA" id="ARBA00022982"/>
    </source>
</evidence>
<keyword evidence="3 6" id="KW-0479">Metal-binding</keyword>
<evidence type="ECO:0000259" key="8">
    <source>
        <dbReference type="PROSITE" id="PS51007"/>
    </source>
</evidence>
<evidence type="ECO:0000256" key="7">
    <source>
        <dbReference type="SAM" id="SignalP"/>
    </source>
</evidence>
<sequence>MNQQMKTLFKTTLPAAAVPLLMALGATGTDPIAAEASAAASPDRPQAFAVCAGCHSTEPGQMRLGPSLAGVAGRQAGTLPGYTYSEALKASGLTWNAATLDKWLTSPQKTVPGTKMPFMGISDPARRKQVVDYLLTLK</sequence>